<name>A0ABP9YFF2_9FUNG</name>
<comment type="similarity">
    <text evidence="2">Belongs to the importin beta family.</text>
</comment>
<dbReference type="Pfam" id="PF03810">
    <property type="entry name" value="IBN_N"/>
    <property type="match status" value="1"/>
</dbReference>
<feature type="domain" description="Importin N-terminal" evidence="7">
    <location>
        <begin position="26"/>
        <end position="98"/>
    </location>
</feature>
<feature type="transmembrane region" description="Helical" evidence="6">
    <location>
        <begin position="1081"/>
        <end position="1099"/>
    </location>
</feature>
<feature type="transmembrane region" description="Helical" evidence="6">
    <location>
        <begin position="1131"/>
        <end position="1150"/>
    </location>
</feature>
<dbReference type="Gene3D" id="1.25.10.10">
    <property type="entry name" value="Leucine-rich Repeat Variant"/>
    <property type="match status" value="1"/>
</dbReference>
<feature type="transmembrane region" description="Helical" evidence="6">
    <location>
        <begin position="1105"/>
        <end position="1124"/>
    </location>
</feature>
<evidence type="ECO:0000256" key="5">
    <source>
        <dbReference type="SAM" id="MobiDB-lite"/>
    </source>
</evidence>
<feature type="region of interest" description="Disordered" evidence="5">
    <location>
        <begin position="1220"/>
        <end position="1248"/>
    </location>
</feature>
<keyword evidence="6" id="KW-1133">Transmembrane helix</keyword>
<keyword evidence="6" id="KW-0472">Membrane</keyword>
<feature type="transmembrane region" description="Helical" evidence="6">
    <location>
        <begin position="1013"/>
        <end position="1033"/>
    </location>
</feature>
<feature type="transmembrane region" description="Helical" evidence="6">
    <location>
        <begin position="1162"/>
        <end position="1181"/>
    </location>
</feature>
<dbReference type="SUPFAM" id="SSF48371">
    <property type="entry name" value="ARM repeat"/>
    <property type="match status" value="1"/>
</dbReference>
<sequence length="1248" mass="142496">MSEAKIQLLGVLREATSQDFQRMRQAEDMLKQWENAPSFFATLQDIFYDRSVEHDIRFLSGIYLKNGIDRFWRRTAKNPISAEEKQAIRQRLLQFLDEPSRKLTAQNAVIVSRIARLDYPRDWPDLLSTLIQSMETTGSDPDHARLIHHRVLETLGEVLTELSTRLLSSGRKQFAEIAPNIFQTVAQVYVGYVDRTIMNLSNQIENTDAVLVELDIVATCVKCLKVLMISGIRDVHKYNETRTFIDISRKHLEQFMNCRFALIQLKYQGKIKQDLENTIEEYGSLYLGLQKSHPVSAALCPSWLDMIKYYWRHIMIEGSRIVSHTSDASVFEPFLLQGMLLIKDTIKNSSYNAGKLGADLLSVTEEEKELAVEAGRLIHEQLLTPDFVNICAETLVSQYMLLTPQDFSKWEEDPESWAISLGSENWEFELRPCAEMTFMNLLSQYRDQLVPIMLNLVERVATVTDQQSLLFKDAVYGAIGLGVNSLYGRLDFEPFVMNRLVHELKTKDPEFKILRRRIGWMLGKWVTEGISSDCRKVIYEILLELMSEEEDLVVRLTAANGLKQAVDDWDFDIDIVLPYLGRAMSLLLTLLHEVEESDTTLQLISYLTAIMDRTNINMIPYAGQIIQLLTPLWGPNTEPLLKSSLVVTFTKITSILNEQSAQLHEILIPIVRHCTDCSNEEHIYLLEDALDLWWSLLQSAPSSSAELMSLLPCAFTLLDHDTENLRKVLKIIDSYILLDPVSTLQPANAAILFEKLGGKIVYCREQAASYITHTIDLALQGVPLQAYGESLVQSGLLSNILSILVQDKIYGYAIVNYMNLFARLSIYDANFVIQVIQLTGQQQQMPGDFLGDIMDKWLDKFDNASQTRARKLACIGYTNLILTGNTTILNRLPNLMAIWSDVGPEMKEGDGSEVLYSEVDMEGDIYEIDNSAEKTRKNELSHRDPVYTIDLIHLIRQTLNQPSISVLLNQIDATLLDQVKLLLHTSAISTVVFISWFTFWNKTKLARTEKERAYVSTLLSSSITSTLSLPLVYRLITNGGDFTDILAYRTWTVLATTFFMTFLVFDLSIGMIYYRNKIDILTGWVHHITYLLVLTWAIHRQICSAFIMMCILEVPTFILALGSIRTRLRRDYVFAAAFVLTRISFHGYAIKCAWSMDPFGPVVNALSFFFPVHCYWFYGFIKQQLRKTSTKNQIKPQQVIPVVVAAKRKPAQLIKKKPAIKATTQRRTNYTSNYTTPSLYQSPPVSVH</sequence>
<evidence type="ECO:0000256" key="4">
    <source>
        <dbReference type="ARBA" id="ARBA00023242"/>
    </source>
</evidence>
<comment type="subcellular location">
    <subcellularLocation>
        <location evidence="1">Nucleus</location>
    </subcellularLocation>
</comment>
<keyword evidence="9" id="KW-1185">Reference proteome</keyword>
<comment type="caution">
    <text evidence="8">The sequence shown here is derived from an EMBL/GenBank/DDBJ whole genome shotgun (WGS) entry which is preliminary data.</text>
</comment>
<accession>A0ABP9YFF2</accession>
<dbReference type="InterPro" id="IPR058669">
    <property type="entry name" value="TPR_IPO7/11-like"/>
</dbReference>
<evidence type="ECO:0000259" key="7">
    <source>
        <dbReference type="PROSITE" id="PS50166"/>
    </source>
</evidence>
<dbReference type="PROSITE" id="PS50166">
    <property type="entry name" value="IMPORTIN_B_NT"/>
    <property type="match status" value="1"/>
</dbReference>
<dbReference type="SMART" id="SM00913">
    <property type="entry name" value="IBN_N"/>
    <property type="match status" value="1"/>
</dbReference>
<proteinExistence type="inferred from homology"/>
<evidence type="ECO:0000313" key="9">
    <source>
        <dbReference type="Proteomes" id="UP001476247"/>
    </source>
</evidence>
<evidence type="ECO:0000256" key="6">
    <source>
        <dbReference type="SAM" id="Phobius"/>
    </source>
</evidence>
<feature type="transmembrane region" description="Helical" evidence="6">
    <location>
        <begin position="1053"/>
        <end position="1074"/>
    </location>
</feature>
<protein>
    <recommendedName>
        <fullName evidence="7">Importin N-terminal domain-containing protein</fullName>
    </recommendedName>
</protein>
<evidence type="ECO:0000256" key="1">
    <source>
        <dbReference type="ARBA" id="ARBA00004123"/>
    </source>
</evidence>
<dbReference type="PANTHER" id="PTHR10997:SF7">
    <property type="entry name" value="IMPORTIN-11"/>
    <property type="match status" value="1"/>
</dbReference>
<gene>
    <name evidence="8" type="ORF">HPULCUR_011179</name>
</gene>
<keyword evidence="3" id="KW-0813">Transport</keyword>
<keyword evidence="4" id="KW-0539">Nucleus</keyword>
<dbReference type="Proteomes" id="UP001476247">
    <property type="component" value="Unassembled WGS sequence"/>
</dbReference>
<feature type="compositionally biased region" description="Polar residues" evidence="5">
    <location>
        <begin position="1222"/>
        <end position="1248"/>
    </location>
</feature>
<dbReference type="EMBL" id="BAABUJ010000049">
    <property type="protein sequence ID" value="GAA5805656.1"/>
    <property type="molecule type" value="Genomic_DNA"/>
</dbReference>
<keyword evidence="6" id="KW-0812">Transmembrane</keyword>
<organism evidence="8 9">
    <name type="scientific">Helicostylum pulchrum</name>
    <dbReference type="NCBI Taxonomy" id="562976"/>
    <lineage>
        <taxon>Eukaryota</taxon>
        <taxon>Fungi</taxon>
        <taxon>Fungi incertae sedis</taxon>
        <taxon>Mucoromycota</taxon>
        <taxon>Mucoromycotina</taxon>
        <taxon>Mucoromycetes</taxon>
        <taxon>Mucorales</taxon>
        <taxon>Mucorineae</taxon>
        <taxon>Mucoraceae</taxon>
        <taxon>Helicostylum</taxon>
    </lineage>
</organism>
<evidence type="ECO:0000256" key="2">
    <source>
        <dbReference type="ARBA" id="ARBA00007991"/>
    </source>
</evidence>
<dbReference type="PANTHER" id="PTHR10997">
    <property type="entry name" value="IMPORTIN-7, 8, 11"/>
    <property type="match status" value="1"/>
</dbReference>
<dbReference type="InterPro" id="IPR001494">
    <property type="entry name" value="Importin-beta_N"/>
</dbReference>
<dbReference type="Pfam" id="PF25758">
    <property type="entry name" value="TPR_IPO11"/>
    <property type="match status" value="1"/>
</dbReference>
<evidence type="ECO:0000256" key="3">
    <source>
        <dbReference type="ARBA" id="ARBA00022448"/>
    </source>
</evidence>
<dbReference type="InterPro" id="IPR011989">
    <property type="entry name" value="ARM-like"/>
</dbReference>
<dbReference type="InterPro" id="IPR016024">
    <property type="entry name" value="ARM-type_fold"/>
</dbReference>
<reference evidence="8 9" key="1">
    <citation type="submission" date="2024-04" db="EMBL/GenBank/DDBJ databases">
        <title>genome sequences of Mucor flavus KT1a and Helicostylum pulchrum KT1b strains isolation_sourced from the surface of a dry-aged beef.</title>
        <authorList>
            <person name="Toyotome T."/>
            <person name="Hosono M."/>
            <person name="Torimaru M."/>
            <person name="Fukuda K."/>
            <person name="Mikami N."/>
        </authorList>
    </citation>
    <scope>NUCLEOTIDE SEQUENCE [LARGE SCALE GENOMIC DNA]</scope>
    <source>
        <strain evidence="8 9">KT1b</strain>
    </source>
</reference>
<evidence type="ECO:0000313" key="8">
    <source>
        <dbReference type="EMBL" id="GAA5805656.1"/>
    </source>
</evidence>
<feature type="transmembrane region" description="Helical" evidence="6">
    <location>
        <begin position="981"/>
        <end position="1001"/>
    </location>
</feature>